<dbReference type="CDD" id="cd03230">
    <property type="entry name" value="ABC_DR_subfamily_A"/>
    <property type="match status" value="1"/>
</dbReference>
<evidence type="ECO:0000256" key="1">
    <source>
        <dbReference type="ARBA" id="ARBA00022448"/>
    </source>
</evidence>
<dbReference type="PANTHER" id="PTHR42711">
    <property type="entry name" value="ABC TRANSPORTER ATP-BINDING PROTEIN"/>
    <property type="match status" value="1"/>
</dbReference>
<dbReference type="InterPro" id="IPR003439">
    <property type="entry name" value="ABC_transporter-like_ATP-bd"/>
</dbReference>
<gene>
    <name evidence="5" type="ORF">EGT49_08235</name>
</gene>
<organism evidence="5 6">
    <name type="scientific">Companilactobacillus suantsaicola</name>
    <dbReference type="NCBI Taxonomy" id="2487723"/>
    <lineage>
        <taxon>Bacteria</taxon>
        <taxon>Bacillati</taxon>
        <taxon>Bacillota</taxon>
        <taxon>Bacilli</taxon>
        <taxon>Lactobacillales</taxon>
        <taxon>Lactobacillaceae</taxon>
        <taxon>Companilactobacillus</taxon>
    </lineage>
</organism>
<evidence type="ECO:0000313" key="6">
    <source>
        <dbReference type="Proteomes" id="UP000298021"/>
    </source>
</evidence>
<dbReference type="SMART" id="SM00382">
    <property type="entry name" value="AAA"/>
    <property type="match status" value="1"/>
</dbReference>
<dbReference type="InterPro" id="IPR017871">
    <property type="entry name" value="ABC_transporter-like_CS"/>
</dbReference>
<dbReference type="PROSITE" id="PS50893">
    <property type="entry name" value="ABC_TRANSPORTER_2"/>
    <property type="match status" value="1"/>
</dbReference>
<dbReference type="Pfam" id="PF00005">
    <property type="entry name" value="ABC_tran"/>
    <property type="match status" value="1"/>
</dbReference>
<dbReference type="PANTHER" id="PTHR42711:SF17">
    <property type="entry name" value="ABC TRANSPORTER ATP-BINDING PROTEIN"/>
    <property type="match status" value="1"/>
</dbReference>
<accession>A0A4Z0JIF3</accession>
<dbReference type="GO" id="GO:0016887">
    <property type="term" value="F:ATP hydrolysis activity"/>
    <property type="evidence" value="ECO:0007669"/>
    <property type="project" value="InterPro"/>
</dbReference>
<keyword evidence="3 5" id="KW-0067">ATP-binding</keyword>
<feature type="domain" description="ABC transporter" evidence="4">
    <location>
        <begin position="5"/>
        <end position="223"/>
    </location>
</feature>
<dbReference type="PROSITE" id="PS00211">
    <property type="entry name" value="ABC_TRANSPORTER_1"/>
    <property type="match status" value="1"/>
</dbReference>
<dbReference type="InterPro" id="IPR003593">
    <property type="entry name" value="AAA+_ATPase"/>
</dbReference>
<dbReference type="InterPro" id="IPR027417">
    <property type="entry name" value="P-loop_NTPase"/>
</dbReference>
<evidence type="ECO:0000256" key="2">
    <source>
        <dbReference type="ARBA" id="ARBA00022741"/>
    </source>
</evidence>
<keyword evidence="1" id="KW-0813">Transport</keyword>
<name>A0A4Z0JIF3_9LACO</name>
<comment type="caution">
    <text evidence="5">The sequence shown here is derived from an EMBL/GenBank/DDBJ whole genome shotgun (WGS) entry which is preliminary data.</text>
</comment>
<keyword evidence="6" id="KW-1185">Reference proteome</keyword>
<dbReference type="Gene3D" id="3.40.50.300">
    <property type="entry name" value="P-loop containing nucleotide triphosphate hydrolases"/>
    <property type="match status" value="1"/>
</dbReference>
<sequence length="288" mass="32483">MAVVLQVNHLNKSYRDKSILKDISFQLEDSSVIALIGVNGAGKTTLINTILELIPKDSGKVNFSINNWRQITGVMMQDNLILNRIKVREIINLTRSYFATPLPYNTLLNLSGLNESANTFINQLSSGQKRRLSFVLALAGNPEILFLDEPTVGMDTIARQDFWKSIAKLKQSGKTIFVTSHYLEELENIADQILILEDKTLTFNGSLKQLRETSGKVLIEFDSQLSIKTFNELASIISLEQINHHFQIITNDVKKTISELSPFLQGIENLKIDQSSLNSIILNYQEKK</sequence>
<dbReference type="Proteomes" id="UP000298021">
    <property type="component" value="Unassembled WGS sequence"/>
</dbReference>
<evidence type="ECO:0000313" key="5">
    <source>
        <dbReference type="EMBL" id="TGD22621.1"/>
    </source>
</evidence>
<dbReference type="RefSeq" id="WP_135373303.1">
    <property type="nucleotide sequence ID" value="NZ_RKLY01000020.1"/>
</dbReference>
<evidence type="ECO:0000259" key="4">
    <source>
        <dbReference type="PROSITE" id="PS50893"/>
    </source>
</evidence>
<evidence type="ECO:0000256" key="3">
    <source>
        <dbReference type="ARBA" id="ARBA00022840"/>
    </source>
</evidence>
<protein>
    <submittedName>
        <fullName evidence="5">ABC transporter ATP-binding protein</fullName>
    </submittedName>
</protein>
<keyword evidence="2" id="KW-0547">Nucleotide-binding</keyword>
<dbReference type="EMBL" id="RKLY01000020">
    <property type="protein sequence ID" value="TGD22621.1"/>
    <property type="molecule type" value="Genomic_DNA"/>
</dbReference>
<dbReference type="SUPFAM" id="SSF52540">
    <property type="entry name" value="P-loop containing nucleoside triphosphate hydrolases"/>
    <property type="match status" value="1"/>
</dbReference>
<dbReference type="AlphaFoldDB" id="A0A4Z0JIF3"/>
<dbReference type="InterPro" id="IPR050763">
    <property type="entry name" value="ABC_transporter_ATP-binding"/>
</dbReference>
<dbReference type="OrthoDB" id="9804819at2"/>
<proteinExistence type="predicted"/>
<reference evidence="5 6" key="1">
    <citation type="submission" date="2018-10" db="EMBL/GenBank/DDBJ databases">
        <title>Lactobacillus sp. R7 and Lactobacillus sp. R19 isolated from fermented mustard green product of Taiwan.</title>
        <authorList>
            <person name="Lin S.-T."/>
        </authorList>
    </citation>
    <scope>NUCLEOTIDE SEQUENCE [LARGE SCALE GENOMIC DNA]</scope>
    <source>
        <strain evidence="5 6">BCRC 81127</strain>
    </source>
</reference>
<dbReference type="GO" id="GO:0005524">
    <property type="term" value="F:ATP binding"/>
    <property type="evidence" value="ECO:0007669"/>
    <property type="project" value="UniProtKB-KW"/>
</dbReference>